<proteinExistence type="predicted"/>
<feature type="region of interest" description="Disordered" evidence="1">
    <location>
        <begin position="61"/>
        <end position="83"/>
    </location>
</feature>
<dbReference type="GO" id="GO:0003972">
    <property type="term" value="F:RNA ligase (ATP) activity"/>
    <property type="evidence" value="ECO:0007669"/>
    <property type="project" value="InterPro"/>
</dbReference>
<dbReference type="GO" id="GO:0000302">
    <property type="term" value="P:response to reactive oxygen species"/>
    <property type="evidence" value="ECO:0007669"/>
    <property type="project" value="InterPro"/>
</dbReference>
<dbReference type="Proteomes" id="UP000316476">
    <property type="component" value="Unassembled WGS sequence"/>
</dbReference>
<evidence type="ECO:0000313" key="2">
    <source>
        <dbReference type="EMBL" id="TWU59556.1"/>
    </source>
</evidence>
<gene>
    <name evidence="2" type="ORF">V7x_55720</name>
</gene>
<dbReference type="InterPro" id="IPR041211">
    <property type="entry name" value="RLIG1"/>
</dbReference>
<evidence type="ECO:0000313" key="3">
    <source>
        <dbReference type="Proteomes" id="UP000316476"/>
    </source>
</evidence>
<protein>
    <submittedName>
        <fullName evidence="2">Uncharacterized protein</fullName>
    </submittedName>
</protein>
<dbReference type="OrthoDB" id="7062283at2"/>
<organism evidence="2 3">
    <name type="scientific">Crateriforma conspicua</name>
    <dbReference type="NCBI Taxonomy" id="2527996"/>
    <lineage>
        <taxon>Bacteria</taxon>
        <taxon>Pseudomonadati</taxon>
        <taxon>Planctomycetota</taxon>
        <taxon>Planctomycetia</taxon>
        <taxon>Planctomycetales</taxon>
        <taxon>Planctomycetaceae</taxon>
        <taxon>Crateriforma</taxon>
    </lineage>
</organism>
<reference evidence="2 3" key="1">
    <citation type="submission" date="2019-02" db="EMBL/GenBank/DDBJ databases">
        <title>Deep-cultivation of Planctomycetes and their phenomic and genomic characterization uncovers novel biology.</title>
        <authorList>
            <person name="Wiegand S."/>
            <person name="Jogler M."/>
            <person name="Boedeker C."/>
            <person name="Pinto D."/>
            <person name="Vollmers J."/>
            <person name="Rivas-Marin E."/>
            <person name="Kohn T."/>
            <person name="Peeters S.H."/>
            <person name="Heuer A."/>
            <person name="Rast P."/>
            <person name="Oberbeckmann S."/>
            <person name="Bunk B."/>
            <person name="Jeske O."/>
            <person name="Meyerdierks A."/>
            <person name="Storesund J.E."/>
            <person name="Kallscheuer N."/>
            <person name="Luecker S."/>
            <person name="Lage O.M."/>
            <person name="Pohl T."/>
            <person name="Merkel B.J."/>
            <person name="Hornburger P."/>
            <person name="Mueller R.-W."/>
            <person name="Bruemmer F."/>
            <person name="Labrenz M."/>
            <person name="Spormann A.M."/>
            <person name="Op Den Camp H."/>
            <person name="Overmann J."/>
            <person name="Amann R."/>
            <person name="Jetten M.S.M."/>
            <person name="Mascher T."/>
            <person name="Medema M.H."/>
            <person name="Devos D.P."/>
            <person name="Kaster A.-K."/>
            <person name="Ovreas L."/>
            <person name="Rohde M."/>
            <person name="Galperin M.Y."/>
            <person name="Jogler C."/>
        </authorList>
    </citation>
    <scope>NUCLEOTIDE SEQUENCE [LARGE SCALE GENOMIC DNA]</scope>
    <source>
        <strain evidence="2 3">V7</strain>
    </source>
</reference>
<accession>A0A5C6FHQ0</accession>
<sequence>MRKIQSLFCRNYETDRKIRDEIVPGSEWAANGEGTPTRKYDGTCCMIRDGKLWKRYEVKKGKKPPAGFEPATEPDPNTGKQQGWVAVGDDNADRWHREALEKGEDHRGLPLHDGTYELCGPKVQGNPEKFDEHVLVPHGCEILIDVPTTFDGIREYLETHDIEGIVWHHRDGRMVKIKGKDYGIRRGSVSA</sequence>
<dbReference type="EMBL" id="SJPZ01000007">
    <property type="protein sequence ID" value="TWU59556.1"/>
    <property type="molecule type" value="Genomic_DNA"/>
</dbReference>
<dbReference type="AlphaFoldDB" id="A0A5C6FHQ0"/>
<dbReference type="Pfam" id="PF17720">
    <property type="entry name" value="RLIG1"/>
    <property type="match status" value="1"/>
</dbReference>
<comment type="caution">
    <text evidence="2">The sequence shown here is derived from an EMBL/GenBank/DDBJ whole genome shotgun (WGS) entry which is preliminary data.</text>
</comment>
<name>A0A5C6FHQ0_9PLAN</name>
<evidence type="ECO:0000256" key="1">
    <source>
        <dbReference type="SAM" id="MobiDB-lite"/>
    </source>
</evidence>